<dbReference type="InterPro" id="IPR001460">
    <property type="entry name" value="PCN-bd_Tpept"/>
</dbReference>
<keyword evidence="8" id="KW-0378">Hydrolase</keyword>
<evidence type="ECO:0000256" key="5">
    <source>
        <dbReference type="ARBA" id="ARBA00022645"/>
    </source>
</evidence>
<dbReference type="Pfam" id="PF03717">
    <property type="entry name" value="PBP_dimer"/>
    <property type="match status" value="1"/>
</dbReference>
<keyword evidence="5" id="KW-0121">Carboxypeptidase</keyword>
<keyword evidence="7 14" id="KW-0812">Transmembrane</keyword>
<dbReference type="GO" id="GO:0071555">
    <property type="term" value="P:cell wall organization"/>
    <property type="evidence" value="ECO:0007669"/>
    <property type="project" value="UniProtKB-KW"/>
</dbReference>
<sequence length="627" mass="68613">MGRKSTQTKKEDRAKSDAQMTRRTAVLSVGGLGMFGVLTGRFYQLQIQQSENYLVLSNDNRFNFQTIVPSRGIIRDRYGEPLATNTLDYQVELIAEQIDDLDLTLSKLADVVHLSEGEVKRIRRDIRRRPDFVPITVKDHVDWDDFAALNMRVHALPGIIPKAGEGRSYPDDGLFSHVIGYVGKANDADVSRDDDPLLLQPAFRIGKTGVEQAADTRLRGKSGKLKVEVNARGRVVREWPNPQDDAKPGDDVFLTLDADLQRFAAKQFQDDSGGIAVMDIMTGELRTLLSMPTFDANLFVSGLTQADMDGLNNDEKRPQYNKVLSGGYSPASTYKMVVMLAALKSGKVDPDQRVFCGGKVRLGNRLFHCWRREGHGPVDMRDGLKHSCDTYFYEVSQIIGIEAIADMARRLGLGQRYGIGIAGEKEGIVPDAAWKRDRLGAGWRMGDTLNASIGQGFVLATPMQLAVMSARLANGTKAVLPSLFAGEDRDVFNDLDIDPSHMGFVQDAMWSVCEEPGGTAYRSNGLGLVGLDMAGKTGTSQVRGISRSERATGVISNSNLPWKYRDHSIFVGYAPYANPRFAVGCVVEHAGSGAGRAAAITRAVLGEALRRDGLGPQTSNARDQPGL</sequence>
<comment type="subcellular location">
    <subcellularLocation>
        <location evidence="2">Cell membrane</location>
    </subcellularLocation>
    <subcellularLocation>
        <location evidence="1">Membrane</location>
        <topology evidence="1">Single-pass membrane protein</topology>
    </subcellularLocation>
</comment>
<evidence type="ECO:0000256" key="10">
    <source>
        <dbReference type="ARBA" id="ARBA00022984"/>
    </source>
</evidence>
<dbReference type="EMBL" id="BMZH01000001">
    <property type="protein sequence ID" value="GHA83061.1"/>
    <property type="molecule type" value="Genomic_DNA"/>
</dbReference>
<evidence type="ECO:0000256" key="4">
    <source>
        <dbReference type="ARBA" id="ARBA00022519"/>
    </source>
</evidence>
<feature type="domain" description="Penicillin-binding protein transpeptidase" evidence="15">
    <location>
        <begin position="273"/>
        <end position="605"/>
    </location>
</feature>
<dbReference type="Proteomes" id="UP000634004">
    <property type="component" value="Unassembled WGS sequence"/>
</dbReference>
<organism evidence="17 18">
    <name type="scientific">Algimonas arctica</name>
    <dbReference type="NCBI Taxonomy" id="1479486"/>
    <lineage>
        <taxon>Bacteria</taxon>
        <taxon>Pseudomonadati</taxon>
        <taxon>Pseudomonadota</taxon>
        <taxon>Alphaproteobacteria</taxon>
        <taxon>Maricaulales</taxon>
        <taxon>Robiginitomaculaceae</taxon>
        <taxon>Algimonas</taxon>
    </lineage>
</organism>
<evidence type="ECO:0000259" key="16">
    <source>
        <dbReference type="Pfam" id="PF03717"/>
    </source>
</evidence>
<protein>
    <submittedName>
        <fullName evidence="17">Peptidoglycan glycosyltransferase</fullName>
    </submittedName>
</protein>
<keyword evidence="4" id="KW-0997">Cell inner membrane</keyword>
<evidence type="ECO:0000259" key="15">
    <source>
        <dbReference type="Pfam" id="PF00905"/>
    </source>
</evidence>
<accession>A0A8J3G116</accession>
<dbReference type="InterPro" id="IPR012338">
    <property type="entry name" value="Beta-lactam/transpept-like"/>
</dbReference>
<dbReference type="Gene3D" id="3.30.1390.30">
    <property type="entry name" value="Penicillin-binding protein 2a, domain 3"/>
    <property type="match status" value="1"/>
</dbReference>
<dbReference type="AlphaFoldDB" id="A0A8J3G116"/>
<dbReference type="Gene3D" id="3.40.710.10">
    <property type="entry name" value="DD-peptidase/beta-lactamase superfamily"/>
    <property type="match status" value="1"/>
</dbReference>
<evidence type="ECO:0000256" key="14">
    <source>
        <dbReference type="SAM" id="Phobius"/>
    </source>
</evidence>
<dbReference type="GO" id="GO:0005886">
    <property type="term" value="C:plasma membrane"/>
    <property type="evidence" value="ECO:0007669"/>
    <property type="project" value="UniProtKB-SubCell"/>
</dbReference>
<reference evidence="17" key="2">
    <citation type="submission" date="2020-09" db="EMBL/GenBank/DDBJ databases">
        <authorList>
            <person name="Sun Q."/>
            <person name="Kim S."/>
        </authorList>
    </citation>
    <scope>NUCLEOTIDE SEQUENCE</scope>
    <source>
        <strain evidence="17">KCTC 32513</strain>
    </source>
</reference>
<dbReference type="GO" id="GO:0071972">
    <property type="term" value="F:peptidoglycan L,D-transpeptidase activity"/>
    <property type="evidence" value="ECO:0007669"/>
    <property type="project" value="TreeGrafter"/>
</dbReference>
<dbReference type="GO" id="GO:0008360">
    <property type="term" value="P:regulation of cell shape"/>
    <property type="evidence" value="ECO:0007669"/>
    <property type="project" value="UniProtKB-KW"/>
</dbReference>
<gene>
    <name evidence="17" type="primary">pbpA</name>
    <name evidence="17" type="ORF">GCM10009069_02930</name>
</gene>
<name>A0A8J3G116_9PROT</name>
<dbReference type="GO" id="GO:0009002">
    <property type="term" value="F:serine-type D-Ala-D-Ala carboxypeptidase activity"/>
    <property type="evidence" value="ECO:0007669"/>
    <property type="project" value="InterPro"/>
</dbReference>
<feature type="domain" description="Penicillin-binding protein dimerisation" evidence="16">
    <location>
        <begin position="67"/>
        <end position="238"/>
    </location>
</feature>
<evidence type="ECO:0000256" key="11">
    <source>
        <dbReference type="ARBA" id="ARBA00022989"/>
    </source>
</evidence>
<evidence type="ECO:0000256" key="12">
    <source>
        <dbReference type="ARBA" id="ARBA00023136"/>
    </source>
</evidence>
<evidence type="ECO:0000256" key="1">
    <source>
        <dbReference type="ARBA" id="ARBA00004167"/>
    </source>
</evidence>
<dbReference type="SUPFAM" id="SSF56601">
    <property type="entry name" value="beta-lactamase/transpeptidase-like"/>
    <property type="match status" value="1"/>
</dbReference>
<dbReference type="GO" id="GO:0009252">
    <property type="term" value="P:peptidoglycan biosynthetic process"/>
    <property type="evidence" value="ECO:0007669"/>
    <property type="project" value="UniProtKB-KW"/>
</dbReference>
<comment type="caution">
    <text evidence="17">The sequence shown here is derived from an EMBL/GenBank/DDBJ whole genome shotgun (WGS) entry which is preliminary data.</text>
</comment>
<feature type="transmembrane region" description="Helical" evidence="14">
    <location>
        <begin position="25"/>
        <end position="43"/>
    </location>
</feature>
<evidence type="ECO:0000256" key="13">
    <source>
        <dbReference type="ARBA" id="ARBA00023316"/>
    </source>
</evidence>
<reference evidence="17" key="1">
    <citation type="journal article" date="2014" name="Int. J. Syst. Evol. Microbiol.">
        <title>Complete genome sequence of Corynebacterium casei LMG S-19264T (=DSM 44701T), isolated from a smear-ripened cheese.</title>
        <authorList>
            <consortium name="US DOE Joint Genome Institute (JGI-PGF)"/>
            <person name="Walter F."/>
            <person name="Albersmeier A."/>
            <person name="Kalinowski J."/>
            <person name="Ruckert C."/>
        </authorList>
    </citation>
    <scope>NUCLEOTIDE SEQUENCE</scope>
    <source>
        <strain evidence="17">KCTC 32513</strain>
    </source>
</reference>
<evidence type="ECO:0000256" key="6">
    <source>
        <dbReference type="ARBA" id="ARBA00022670"/>
    </source>
</evidence>
<keyword evidence="13" id="KW-0961">Cell wall biogenesis/degradation</keyword>
<proteinExistence type="predicted"/>
<dbReference type="SUPFAM" id="SSF56519">
    <property type="entry name" value="Penicillin binding protein dimerisation domain"/>
    <property type="match status" value="1"/>
</dbReference>
<dbReference type="InterPro" id="IPR050515">
    <property type="entry name" value="Beta-lactam/transpept"/>
</dbReference>
<dbReference type="InterPro" id="IPR005311">
    <property type="entry name" value="PBP_dimer"/>
</dbReference>
<keyword evidence="11 14" id="KW-1133">Transmembrane helix</keyword>
<keyword evidence="18" id="KW-1185">Reference proteome</keyword>
<dbReference type="PANTHER" id="PTHR30627:SF2">
    <property type="entry name" value="PEPTIDOGLYCAN D,D-TRANSPEPTIDASE MRDA"/>
    <property type="match status" value="1"/>
</dbReference>
<dbReference type="InterPro" id="IPR036138">
    <property type="entry name" value="PBP_dimer_sf"/>
</dbReference>
<keyword evidence="12 14" id="KW-0472">Membrane</keyword>
<dbReference type="PANTHER" id="PTHR30627">
    <property type="entry name" value="PEPTIDOGLYCAN D,D-TRANSPEPTIDASE"/>
    <property type="match status" value="1"/>
</dbReference>
<evidence type="ECO:0000256" key="7">
    <source>
        <dbReference type="ARBA" id="ARBA00022692"/>
    </source>
</evidence>
<dbReference type="GO" id="GO:0006508">
    <property type="term" value="P:proteolysis"/>
    <property type="evidence" value="ECO:0007669"/>
    <property type="project" value="UniProtKB-KW"/>
</dbReference>
<evidence type="ECO:0000256" key="8">
    <source>
        <dbReference type="ARBA" id="ARBA00022801"/>
    </source>
</evidence>
<evidence type="ECO:0000313" key="18">
    <source>
        <dbReference type="Proteomes" id="UP000634004"/>
    </source>
</evidence>
<evidence type="ECO:0000313" key="17">
    <source>
        <dbReference type="EMBL" id="GHA83061.1"/>
    </source>
</evidence>
<evidence type="ECO:0000256" key="9">
    <source>
        <dbReference type="ARBA" id="ARBA00022960"/>
    </source>
</evidence>
<dbReference type="Gene3D" id="3.90.1310.10">
    <property type="entry name" value="Penicillin-binding protein 2a (Domain 2)"/>
    <property type="match status" value="1"/>
</dbReference>
<dbReference type="InterPro" id="IPR017790">
    <property type="entry name" value="Penicillin-binding_protein_2"/>
</dbReference>
<dbReference type="GO" id="GO:0008658">
    <property type="term" value="F:penicillin binding"/>
    <property type="evidence" value="ECO:0007669"/>
    <property type="project" value="InterPro"/>
</dbReference>
<dbReference type="Pfam" id="PF00905">
    <property type="entry name" value="Transpeptidase"/>
    <property type="match status" value="1"/>
</dbReference>
<evidence type="ECO:0000256" key="2">
    <source>
        <dbReference type="ARBA" id="ARBA00004236"/>
    </source>
</evidence>
<keyword evidence="10" id="KW-0573">Peptidoglycan synthesis</keyword>
<keyword evidence="6" id="KW-0645">Protease</keyword>
<evidence type="ECO:0000256" key="3">
    <source>
        <dbReference type="ARBA" id="ARBA00022475"/>
    </source>
</evidence>
<keyword evidence="3" id="KW-1003">Cell membrane</keyword>
<dbReference type="NCBIfam" id="TIGR03423">
    <property type="entry name" value="pbp2_mrdA"/>
    <property type="match status" value="1"/>
</dbReference>
<keyword evidence="9" id="KW-0133">Cell shape</keyword>
<dbReference type="RefSeq" id="WP_189494643.1">
    <property type="nucleotide sequence ID" value="NZ_BMZH01000001.1"/>
</dbReference>